<protein>
    <submittedName>
        <fullName evidence="1">Uncharacterized protein</fullName>
    </submittedName>
</protein>
<accession>A0ACB7ZF47</accession>
<dbReference type="EMBL" id="CM037162">
    <property type="protein sequence ID" value="KAH7864479.1"/>
    <property type="molecule type" value="Genomic_DNA"/>
</dbReference>
<dbReference type="Proteomes" id="UP000828048">
    <property type="component" value="Chromosome 12"/>
</dbReference>
<proteinExistence type="predicted"/>
<comment type="caution">
    <text evidence="1">The sequence shown here is derived from an EMBL/GenBank/DDBJ whole genome shotgun (WGS) entry which is preliminary data.</text>
</comment>
<gene>
    <name evidence="1" type="ORF">Vadar_029993</name>
</gene>
<organism evidence="1 2">
    <name type="scientific">Vaccinium darrowii</name>
    <dbReference type="NCBI Taxonomy" id="229202"/>
    <lineage>
        <taxon>Eukaryota</taxon>
        <taxon>Viridiplantae</taxon>
        <taxon>Streptophyta</taxon>
        <taxon>Embryophyta</taxon>
        <taxon>Tracheophyta</taxon>
        <taxon>Spermatophyta</taxon>
        <taxon>Magnoliopsida</taxon>
        <taxon>eudicotyledons</taxon>
        <taxon>Gunneridae</taxon>
        <taxon>Pentapetalae</taxon>
        <taxon>asterids</taxon>
        <taxon>Ericales</taxon>
        <taxon>Ericaceae</taxon>
        <taxon>Vaccinioideae</taxon>
        <taxon>Vaccinieae</taxon>
        <taxon>Vaccinium</taxon>
    </lineage>
</organism>
<sequence length="491" mass="54008">MKAAKKRIGEESTPIDTFPPPVPISVADEGVGGEADATEAPEPVVEGGDDQKQREEEEVQGKGGEEAGEEGVLERDEEGDEEREKGYDGEFGALQIEDDGGEEAEEADERPKLAEGFYEIEAVRKKRIRKGEVQYLIKWRGWPETANTWEPLENLLSCSDIIDAFEESLGSGKHRSTRRRKRKYGGTHTQPKKKQQTSPAAATYNVPSIKVRIIDKPVPMGPLNDSSPANDGNRYFGGVNHVESSRKNETNEGVKYFGGVNNVEMKQAKENGIGAVSSLNEETKQESELNLKIGELRGTMAANEESVDELRGTVAVNGERADKCAVNYQESYAFEGDGPANGQSKVDCMDQVPPGRCTGAKRRKSGSVKRFKQESAPSGPNEAQNGMARTIDGPCGRDGWQGNENPNFVGNGLDRKSNFESLRSMPTITEIVKPISYSSSVINNVRDVCVTFMAVRSDGKEVMVDNKFLKAHDPHLLINFYEQHLRYSPTT</sequence>
<reference evidence="1 2" key="1">
    <citation type="journal article" date="2021" name="Hortic Res">
        <title>High-quality reference genome and annotation aids understanding of berry development for evergreen blueberry (Vaccinium darrowii).</title>
        <authorList>
            <person name="Yu J."/>
            <person name="Hulse-Kemp A.M."/>
            <person name="Babiker E."/>
            <person name="Staton M."/>
        </authorList>
    </citation>
    <scope>NUCLEOTIDE SEQUENCE [LARGE SCALE GENOMIC DNA]</scope>
    <source>
        <strain evidence="2">cv. NJ 8807/NJ 8810</strain>
        <tissue evidence="1">Young leaf</tissue>
    </source>
</reference>
<keyword evidence="2" id="KW-1185">Reference proteome</keyword>
<name>A0ACB7ZF47_9ERIC</name>
<evidence type="ECO:0000313" key="2">
    <source>
        <dbReference type="Proteomes" id="UP000828048"/>
    </source>
</evidence>
<evidence type="ECO:0000313" key="1">
    <source>
        <dbReference type="EMBL" id="KAH7864479.1"/>
    </source>
</evidence>